<gene>
    <name evidence="1" type="ORF">CLODIP_2_CD01418</name>
</gene>
<name>A0A8S1DSB9_9INSE</name>
<evidence type="ECO:0000313" key="2">
    <source>
        <dbReference type="Proteomes" id="UP000494165"/>
    </source>
</evidence>
<organism evidence="1 2">
    <name type="scientific">Cloeon dipterum</name>
    <dbReference type="NCBI Taxonomy" id="197152"/>
    <lineage>
        <taxon>Eukaryota</taxon>
        <taxon>Metazoa</taxon>
        <taxon>Ecdysozoa</taxon>
        <taxon>Arthropoda</taxon>
        <taxon>Hexapoda</taxon>
        <taxon>Insecta</taxon>
        <taxon>Pterygota</taxon>
        <taxon>Palaeoptera</taxon>
        <taxon>Ephemeroptera</taxon>
        <taxon>Pisciforma</taxon>
        <taxon>Baetidae</taxon>
        <taxon>Cloeon</taxon>
    </lineage>
</organism>
<dbReference type="AlphaFoldDB" id="A0A8S1DSB9"/>
<proteinExistence type="predicted"/>
<keyword evidence="2" id="KW-1185">Reference proteome</keyword>
<accession>A0A8S1DSB9</accession>
<sequence>MRLSDVTHEAVNAVILRLEYQEKGRVFQQQSFKMSKQKVSVEVVAGPSADNEMHSEENVPAASTSGSIACFPCLYCCVRKPFFSKIKNSYKAGSHQYICRECSETEKFTVASLIKKLKDNRIQEGVDVESIRKMEFFKPYQKQKPAEQDISDVTLGFLVLEKCFICDEDLKQSMNYSAFAKHNEKHADEIYLGKLVACDAGCNRLRKRIHIIRYDDVQSGAITNAIAVEQ</sequence>
<protein>
    <submittedName>
        <fullName evidence="1">Uncharacterized protein</fullName>
    </submittedName>
</protein>
<dbReference type="Proteomes" id="UP000494165">
    <property type="component" value="Unassembled WGS sequence"/>
</dbReference>
<evidence type="ECO:0000313" key="1">
    <source>
        <dbReference type="EMBL" id="CAB3381048.1"/>
    </source>
</evidence>
<dbReference type="EMBL" id="CADEPI010000223">
    <property type="protein sequence ID" value="CAB3381048.1"/>
    <property type="molecule type" value="Genomic_DNA"/>
</dbReference>
<comment type="caution">
    <text evidence="1">The sequence shown here is derived from an EMBL/GenBank/DDBJ whole genome shotgun (WGS) entry which is preliminary data.</text>
</comment>
<reference evidence="1 2" key="1">
    <citation type="submission" date="2020-04" db="EMBL/GenBank/DDBJ databases">
        <authorList>
            <person name="Alioto T."/>
            <person name="Alioto T."/>
            <person name="Gomez Garrido J."/>
        </authorList>
    </citation>
    <scope>NUCLEOTIDE SEQUENCE [LARGE SCALE GENOMIC DNA]</scope>
</reference>